<sequence length="430" mass="47925">MWLPNGQFYDAQVLQTGTDKNELMKERMKLEKAKKNCQKITSEKAQEPKDQHKRKNQKDGAGQKKKRKSDGETLNDGHKDQKAKERKEKRKEKKKKKVEEQTRQNLLQEARKKQAAERWSSTSPDQSASFVPVPIHRGNDSSTQLPSTCSSAPSRAHTIPTQRTSPTQHTTPTRHTTPAQHTTAVQHTTPAQHATPAQHTTPAERTTPTPRTTPSPQTTPGQCTNKTPAGRKQAVTSKQSKSTADPRRGIHFQSVDVDSSDDEISEEDEDCSSLAYEGGSSGSCCKEQKMEIEALRKRLEKVHRRLNIALKAKTVEEVIKNRPAAGVLDRALAEEYKMIEVMEGAGVFWYSHQRAYCSAFKSWTAYINAAIDMFFTKETLAASCAMGNERKSKNGAGHQPLNPVITQSLIGKVCSKFPRDGPKPRSSAKN</sequence>
<comment type="caution">
    <text evidence="3">The sequence shown here is derived from an EMBL/GenBank/DDBJ whole genome shotgun (WGS) entry which is preliminary data.</text>
</comment>
<feature type="compositionally biased region" description="Basic and acidic residues" evidence="2">
    <location>
        <begin position="69"/>
        <end position="86"/>
    </location>
</feature>
<feature type="compositionally biased region" description="Basic residues" evidence="2">
    <location>
        <begin position="87"/>
        <end position="96"/>
    </location>
</feature>
<feature type="compositionally biased region" description="Acidic residues" evidence="2">
    <location>
        <begin position="258"/>
        <end position="271"/>
    </location>
</feature>
<keyword evidence="4" id="KW-1185">Reference proteome</keyword>
<reference evidence="3 4" key="1">
    <citation type="submission" date="2022-05" db="EMBL/GenBank/DDBJ databases">
        <authorList>
            <consortium name="Genoscope - CEA"/>
            <person name="William W."/>
        </authorList>
    </citation>
    <scope>NUCLEOTIDE SEQUENCE [LARGE SCALE GENOMIC DNA]</scope>
</reference>
<evidence type="ECO:0000313" key="4">
    <source>
        <dbReference type="Proteomes" id="UP001159405"/>
    </source>
</evidence>
<dbReference type="EMBL" id="CALNXK010000410">
    <property type="protein sequence ID" value="CAH3185069.1"/>
    <property type="molecule type" value="Genomic_DNA"/>
</dbReference>
<feature type="compositionally biased region" description="Polar residues" evidence="2">
    <location>
        <begin position="185"/>
        <end position="199"/>
    </location>
</feature>
<gene>
    <name evidence="3" type="ORF">PLOB_00032079</name>
</gene>
<evidence type="ECO:0000256" key="2">
    <source>
        <dbReference type="SAM" id="MobiDB-lite"/>
    </source>
</evidence>
<organism evidence="3 4">
    <name type="scientific">Porites lobata</name>
    <dbReference type="NCBI Taxonomy" id="104759"/>
    <lineage>
        <taxon>Eukaryota</taxon>
        <taxon>Metazoa</taxon>
        <taxon>Cnidaria</taxon>
        <taxon>Anthozoa</taxon>
        <taxon>Hexacorallia</taxon>
        <taxon>Scleractinia</taxon>
        <taxon>Fungiina</taxon>
        <taxon>Poritidae</taxon>
        <taxon>Porites</taxon>
    </lineage>
</organism>
<accession>A0ABN8S2J4</accession>
<feature type="coiled-coil region" evidence="1">
    <location>
        <begin position="285"/>
        <end position="312"/>
    </location>
</feature>
<protein>
    <submittedName>
        <fullName evidence="3">Uncharacterized protein</fullName>
    </submittedName>
</protein>
<proteinExistence type="predicted"/>
<feature type="compositionally biased region" description="Polar residues" evidence="2">
    <location>
        <begin position="119"/>
        <end position="129"/>
    </location>
</feature>
<evidence type="ECO:0000313" key="3">
    <source>
        <dbReference type="EMBL" id="CAH3185069.1"/>
    </source>
</evidence>
<evidence type="ECO:0000256" key="1">
    <source>
        <dbReference type="SAM" id="Coils"/>
    </source>
</evidence>
<feature type="compositionally biased region" description="Polar residues" evidence="2">
    <location>
        <begin position="234"/>
        <end position="243"/>
    </location>
</feature>
<feature type="compositionally biased region" description="Basic and acidic residues" evidence="2">
    <location>
        <begin position="24"/>
        <end position="34"/>
    </location>
</feature>
<keyword evidence="1" id="KW-0175">Coiled coil</keyword>
<feature type="compositionally biased region" description="Polar residues" evidence="2">
    <location>
        <begin position="140"/>
        <end position="153"/>
    </location>
</feature>
<feature type="compositionally biased region" description="Low complexity" evidence="2">
    <location>
        <begin position="200"/>
        <end position="220"/>
    </location>
</feature>
<feature type="compositionally biased region" description="Low complexity" evidence="2">
    <location>
        <begin position="160"/>
        <end position="184"/>
    </location>
</feature>
<feature type="region of interest" description="Disordered" evidence="2">
    <location>
        <begin position="24"/>
        <end position="275"/>
    </location>
</feature>
<dbReference type="Proteomes" id="UP001159405">
    <property type="component" value="Unassembled WGS sequence"/>
</dbReference>
<name>A0ABN8S2J4_9CNID</name>
<feature type="compositionally biased region" description="Basic and acidic residues" evidence="2">
    <location>
        <begin position="41"/>
        <end position="50"/>
    </location>
</feature>